<protein>
    <recommendedName>
        <fullName evidence="3">Pectinesterase inhibitor domain-containing protein</fullName>
    </recommendedName>
</protein>
<dbReference type="SUPFAM" id="SSF101148">
    <property type="entry name" value="Plant invertase/pectin methylesterase inhibitor"/>
    <property type="match status" value="1"/>
</dbReference>
<dbReference type="Gene3D" id="1.20.140.40">
    <property type="entry name" value="Invertase/pectin methylesterase inhibitor family protein"/>
    <property type="match status" value="1"/>
</dbReference>
<name>A0AAV6HKA9_9ERIC</name>
<comment type="caution">
    <text evidence="4">The sequence shown here is derived from an EMBL/GenBank/DDBJ whole genome shotgun (WGS) entry which is preliminary data.</text>
</comment>
<dbReference type="PANTHER" id="PTHR13620:SF121">
    <property type="entry name" value="EMB|CAB82946.1-RELATED"/>
    <property type="match status" value="1"/>
</dbReference>
<dbReference type="SMART" id="SM00856">
    <property type="entry name" value="PMEI"/>
    <property type="match status" value="1"/>
</dbReference>
<keyword evidence="2" id="KW-0378">Hydrolase</keyword>
<evidence type="ECO:0000313" key="5">
    <source>
        <dbReference type="Proteomes" id="UP000823749"/>
    </source>
</evidence>
<dbReference type="InterPro" id="IPR035513">
    <property type="entry name" value="Invertase/methylesterase_inhib"/>
</dbReference>
<evidence type="ECO:0000256" key="2">
    <source>
        <dbReference type="ARBA" id="ARBA00022801"/>
    </source>
</evidence>
<dbReference type="InterPro" id="IPR012337">
    <property type="entry name" value="RNaseH-like_sf"/>
</dbReference>
<dbReference type="Proteomes" id="UP000823749">
    <property type="component" value="Chromosome 13"/>
</dbReference>
<dbReference type="NCBIfam" id="TIGR01614">
    <property type="entry name" value="PME_inhib"/>
    <property type="match status" value="1"/>
</dbReference>
<dbReference type="GO" id="GO:0008408">
    <property type="term" value="F:3'-5' exonuclease activity"/>
    <property type="evidence" value="ECO:0007669"/>
    <property type="project" value="InterPro"/>
</dbReference>
<evidence type="ECO:0000313" key="4">
    <source>
        <dbReference type="EMBL" id="KAG5514124.1"/>
    </source>
</evidence>
<dbReference type="InterPro" id="IPR006501">
    <property type="entry name" value="Pectinesterase_inhib_dom"/>
</dbReference>
<dbReference type="Pfam" id="PF01612">
    <property type="entry name" value="DNA_pol_A_exo1"/>
    <property type="match status" value="1"/>
</dbReference>
<dbReference type="InterPro" id="IPR036397">
    <property type="entry name" value="RNaseH_sf"/>
</dbReference>
<sequence length="381" mass="42215">MANNYKHMVSFSGKTIEVTVTDKASMADEWVQNVLSLHSGNEKMIVGLDCEWRPHVIRSMSNKTATLQLCIDTKCLILQMFYIDYIPQSIKNFLNDPNITFVGVEVGDDAVKLREEYGLRVASTSDIQAVAMTRWPIRFYRKPGLKRLAYAVAGISMEKPKHVCKSNWEARVLDEKQVNIHLKVVLSFLISSCFLLKHIVTLPCKGMDVSVTLTRISLLFLSLLFTLSCHSQADLIGDTCKKTLYPDLCISTLRSNPSSAAADVKGLARIMFYATAVKATATLNQVNVLLKKTNDVVLIECLENCASEYASALNDIFKANKNVGSDIFAAKGVAADLIAEAQDCEGTFTDEPYKRKSPLTVENEVLRDLAATVIEIINTLG</sequence>
<dbReference type="GO" id="GO:0006139">
    <property type="term" value="P:nucleobase-containing compound metabolic process"/>
    <property type="evidence" value="ECO:0007669"/>
    <property type="project" value="InterPro"/>
</dbReference>
<dbReference type="Pfam" id="PF04043">
    <property type="entry name" value="PMEI"/>
    <property type="match status" value="1"/>
</dbReference>
<gene>
    <name evidence="4" type="ORF">RHGRI_035502</name>
</gene>
<proteinExistence type="predicted"/>
<dbReference type="Gene3D" id="3.30.420.10">
    <property type="entry name" value="Ribonuclease H-like superfamily/Ribonuclease H"/>
    <property type="match status" value="1"/>
</dbReference>
<dbReference type="SUPFAM" id="SSF53098">
    <property type="entry name" value="Ribonuclease H-like"/>
    <property type="match status" value="1"/>
</dbReference>
<dbReference type="EMBL" id="JACTNZ010000013">
    <property type="protein sequence ID" value="KAG5514124.1"/>
    <property type="molecule type" value="Genomic_DNA"/>
</dbReference>
<dbReference type="PANTHER" id="PTHR13620">
    <property type="entry name" value="3-5 EXONUCLEASE"/>
    <property type="match status" value="1"/>
</dbReference>
<dbReference type="GO" id="GO:0004857">
    <property type="term" value="F:enzyme inhibitor activity"/>
    <property type="evidence" value="ECO:0007669"/>
    <property type="project" value="InterPro"/>
</dbReference>
<dbReference type="GO" id="GO:0005634">
    <property type="term" value="C:nucleus"/>
    <property type="evidence" value="ECO:0007669"/>
    <property type="project" value="TreeGrafter"/>
</dbReference>
<accession>A0AAV6HKA9</accession>
<dbReference type="GO" id="GO:0003676">
    <property type="term" value="F:nucleic acid binding"/>
    <property type="evidence" value="ECO:0007669"/>
    <property type="project" value="InterPro"/>
</dbReference>
<dbReference type="GO" id="GO:0005737">
    <property type="term" value="C:cytoplasm"/>
    <property type="evidence" value="ECO:0007669"/>
    <property type="project" value="TreeGrafter"/>
</dbReference>
<organism evidence="4 5">
    <name type="scientific">Rhododendron griersonianum</name>
    <dbReference type="NCBI Taxonomy" id="479676"/>
    <lineage>
        <taxon>Eukaryota</taxon>
        <taxon>Viridiplantae</taxon>
        <taxon>Streptophyta</taxon>
        <taxon>Embryophyta</taxon>
        <taxon>Tracheophyta</taxon>
        <taxon>Spermatophyta</taxon>
        <taxon>Magnoliopsida</taxon>
        <taxon>eudicotyledons</taxon>
        <taxon>Gunneridae</taxon>
        <taxon>Pentapetalae</taxon>
        <taxon>asterids</taxon>
        <taxon>Ericales</taxon>
        <taxon>Ericaceae</taxon>
        <taxon>Ericoideae</taxon>
        <taxon>Rhodoreae</taxon>
        <taxon>Rhododendron</taxon>
    </lineage>
</organism>
<dbReference type="CDD" id="cd06141">
    <property type="entry name" value="WRN_exo"/>
    <property type="match status" value="1"/>
</dbReference>
<dbReference type="InterPro" id="IPR051132">
    <property type="entry name" value="3-5_Exonuclease_domain"/>
</dbReference>
<feature type="domain" description="Pectinesterase inhibitor" evidence="3">
    <location>
        <begin position="231"/>
        <end position="376"/>
    </location>
</feature>
<dbReference type="InterPro" id="IPR002562">
    <property type="entry name" value="3'-5'_exonuclease_dom"/>
</dbReference>
<evidence type="ECO:0000256" key="1">
    <source>
        <dbReference type="ARBA" id="ARBA00022722"/>
    </source>
</evidence>
<keyword evidence="5" id="KW-1185">Reference proteome</keyword>
<evidence type="ECO:0000259" key="3">
    <source>
        <dbReference type="SMART" id="SM00856"/>
    </source>
</evidence>
<keyword evidence="1" id="KW-0540">Nuclease</keyword>
<dbReference type="AlphaFoldDB" id="A0AAV6HKA9"/>
<reference evidence="4 5" key="1">
    <citation type="submission" date="2020-08" db="EMBL/GenBank/DDBJ databases">
        <title>Plant Genome Project.</title>
        <authorList>
            <person name="Zhang R.-G."/>
        </authorList>
    </citation>
    <scope>NUCLEOTIDE SEQUENCE [LARGE SCALE GENOMIC DNA]</scope>
    <source>
        <strain evidence="4">WSP0</strain>
        <tissue evidence="4">Leaf</tissue>
    </source>
</reference>